<dbReference type="RefSeq" id="WP_022170387.1">
    <property type="nucleotide sequence ID" value="NZ_CAKXER010000047.1"/>
</dbReference>
<dbReference type="EMBL" id="CYYC01000006">
    <property type="protein sequence ID" value="CUM86567.1"/>
    <property type="molecule type" value="Genomic_DNA"/>
</dbReference>
<organism evidence="1 2">
    <name type="scientific">Anaerobutyricum hallii</name>
    <dbReference type="NCBI Taxonomy" id="39488"/>
    <lineage>
        <taxon>Bacteria</taxon>
        <taxon>Bacillati</taxon>
        <taxon>Bacillota</taxon>
        <taxon>Clostridia</taxon>
        <taxon>Lachnospirales</taxon>
        <taxon>Lachnospiraceae</taxon>
        <taxon>Anaerobutyricum</taxon>
    </lineage>
</organism>
<sequence>MRFSARDYRMPRYKEIPNVGLYLEQTVKYINECLAPIEISITPSMLSNYVKKGYIDRPIKKQYYADQIAYAIYIVIIKQVLSMDNIASLFVLQKATYTLPVAYDYFCSELEKTLIAIFENKEEPMKDMGDIPFEKKMLHSVIVAVSHIIYLNDCFKNNLQDNASHSIK</sequence>
<dbReference type="AlphaFoldDB" id="A0A173S9V2"/>
<reference evidence="1 2" key="1">
    <citation type="submission" date="2015-09" db="EMBL/GenBank/DDBJ databases">
        <authorList>
            <consortium name="Pathogen Informatics"/>
        </authorList>
    </citation>
    <scope>NUCLEOTIDE SEQUENCE [LARGE SCALE GENOMIC DNA]</scope>
    <source>
        <strain evidence="1 2">2789STDY5834966</strain>
    </source>
</reference>
<dbReference type="Proteomes" id="UP000095390">
    <property type="component" value="Unassembled WGS sequence"/>
</dbReference>
<name>A0A173S9V2_9FIRM</name>
<accession>A0A173S9V2</accession>
<proteinExistence type="predicted"/>
<evidence type="ECO:0000313" key="1">
    <source>
        <dbReference type="EMBL" id="CUM86567.1"/>
    </source>
</evidence>
<dbReference type="Pfam" id="PF08876">
    <property type="entry name" value="DUF1836"/>
    <property type="match status" value="1"/>
</dbReference>
<protein>
    <submittedName>
        <fullName evidence="1">Domain of uncharacterized function (DUF1836)</fullName>
    </submittedName>
</protein>
<evidence type="ECO:0000313" key="2">
    <source>
        <dbReference type="Proteomes" id="UP000095390"/>
    </source>
</evidence>
<gene>
    <name evidence="1" type="ORF">ERS852578_00744</name>
</gene>
<dbReference type="InterPro" id="IPR014975">
    <property type="entry name" value="DUF1836"/>
</dbReference>